<feature type="transmembrane region" description="Helical" evidence="7">
    <location>
        <begin position="20"/>
        <end position="46"/>
    </location>
</feature>
<sequence>MKKIIKKDKFISSWRKYSNLYLIFLPVALWYIVFKYIPMGGIIIAFKDYSVFKGIAASNWTGFENFERLFRSSAFLCVLKNNIIFAFMDMLVVFPTPIILAILLNEIKNKKGKRLVQTITYLPHFISWAVAGGLFYMVFSISTGPVNAIIRNLGAEPINFMGSSHTYRWMIVLSSIWKEVGWGSIVYLAAMAGIDEQLYEAARVDGAGRLRCLMHITLPGIAGVISIMLILRVGSILDLNFDQTFAMLNDAVLGVGETIEYYIYRVGMSSVNNYSLGTAVGIFKSLIGLVMVLLSNFVANKISEEGGIW</sequence>
<dbReference type="InterPro" id="IPR035906">
    <property type="entry name" value="MetI-like_sf"/>
</dbReference>
<gene>
    <name evidence="9" type="ORF">DWY69_18400</name>
</gene>
<dbReference type="OrthoDB" id="2637002at2"/>
<evidence type="ECO:0000256" key="7">
    <source>
        <dbReference type="RuleBase" id="RU363032"/>
    </source>
</evidence>
<dbReference type="Gene3D" id="1.10.3720.10">
    <property type="entry name" value="MetI-like"/>
    <property type="match status" value="1"/>
</dbReference>
<organism evidence="9 10">
    <name type="scientific">Eisenbergiella massiliensis</name>
    <dbReference type="NCBI Taxonomy" id="1720294"/>
    <lineage>
        <taxon>Bacteria</taxon>
        <taxon>Bacillati</taxon>
        <taxon>Bacillota</taxon>
        <taxon>Clostridia</taxon>
        <taxon>Lachnospirales</taxon>
        <taxon>Lachnospiraceae</taxon>
        <taxon>Eisenbergiella</taxon>
    </lineage>
</organism>
<evidence type="ECO:0000256" key="1">
    <source>
        <dbReference type="ARBA" id="ARBA00004651"/>
    </source>
</evidence>
<feature type="domain" description="ABC transmembrane type-1" evidence="8">
    <location>
        <begin position="79"/>
        <end position="295"/>
    </location>
</feature>
<name>A0A3E3IQG2_9FIRM</name>
<feature type="transmembrane region" description="Helical" evidence="7">
    <location>
        <begin position="274"/>
        <end position="294"/>
    </location>
</feature>
<keyword evidence="6 7" id="KW-0472">Membrane</keyword>
<feature type="transmembrane region" description="Helical" evidence="7">
    <location>
        <begin position="170"/>
        <end position="191"/>
    </location>
</feature>
<keyword evidence="4 7" id="KW-0812">Transmembrane</keyword>
<keyword evidence="5 7" id="KW-1133">Transmembrane helix</keyword>
<evidence type="ECO:0000313" key="10">
    <source>
        <dbReference type="Proteomes" id="UP000261166"/>
    </source>
</evidence>
<dbReference type="SUPFAM" id="SSF161098">
    <property type="entry name" value="MetI-like"/>
    <property type="match status" value="1"/>
</dbReference>
<comment type="similarity">
    <text evidence="7">Belongs to the binding-protein-dependent transport system permease family.</text>
</comment>
<dbReference type="PANTHER" id="PTHR43227">
    <property type="entry name" value="BLL4140 PROTEIN"/>
    <property type="match status" value="1"/>
</dbReference>
<dbReference type="Pfam" id="PF00528">
    <property type="entry name" value="BPD_transp_1"/>
    <property type="match status" value="1"/>
</dbReference>
<dbReference type="InterPro" id="IPR050809">
    <property type="entry name" value="UgpAE/MalFG_permease"/>
</dbReference>
<evidence type="ECO:0000256" key="4">
    <source>
        <dbReference type="ARBA" id="ARBA00022692"/>
    </source>
</evidence>
<reference evidence="9 10" key="1">
    <citation type="submission" date="2018-08" db="EMBL/GenBank/DDBJ databases">
        <title>A genome reference for cultivated species of the human gut microbiota.</title>
        <authorList>
            <person name="Zou Y."/>
            <person name="Xue W."/>
            <person name="Luo G."/>
        </authorList>
    </citation>
    <scope>NUCLEOTIDE SEQUENCE [LARGE SCALE GENOMIC DNA]</scope>
    <source>
        <strain evidence="9 10">AF26-4BH</strain>
    </source>
</reference>
<evidence type="ECO:0000256" key="6">
    <source>
        <dbReference type="ARBA" id="ARBA00023136"/>
    </source>
</evidence>
<keyword evidence="3" id="KW-1003">Cell membrane</keyword>
<dbReference type="PROSITE" id="PS50928">
    <property type="entry name" value="ABC_TM1"/>
    <property type="match status" value="1"/>
</dbReference>
<dbReference type="GO" id="GO:0005886">
    <property type="term" value="C:plasma membrane"/>
    <property type="evidence" value="ECO:0007669"/>
    <property type="project" value="UniProtKB-SubCell"/>
</dbReference>
<protein>
    <submittedName>
        <fullName evidence="9">Sugar ABC transporter permease</fullName>
    </submittedName>
</protein>
<comment type="caution">
    <text evidence="9">The sequence shown here is derived from an EMBL/GenBank/DDBJ whole genome shotgun (WGS) entry which is preliminary data.</text>
</comment>
<accession>A0A3E3IQG2</accession>
<dbReference type="EMBL" id="QVLU01000017">
    <property type="protein sequence ID" value="RGE69338.1"/>
    <property type="molecule type" value="Genomic_DNA"/>
</dbReference>
<evidence type="ECO:0000256" key="5">
    <source>
        <dbReference type="ARBA" id="ARBA00022989"/>
    </source>
</evidence>
<comment type="subcellular location">
    <subcellularLocation>
        <location evidence="1 7">Cell membrane</location>
        <topology evidence="1 7">Multi-pass membrane protein</topology>
    </subcellularLocation>
</comment>
<evidence type="ECO:0000313" key="9">
    <source>
        <dbReference type="EMBL" id="RGE69338.1"/>
    </source>
</evidence>
<keyword evidence="2 7" id="KW-0813">Transport</keyword>
<evidence type="ECO:0000259" key="8">
    <source>
        <dbReference type="PROSITE" id="PS50928"/>
    </source>
</evidence>
<feature type="transmembrane region" description="Helical" evidence="7">
    <location>
        <begin position="125"/>
        <end position="150"/>
    </location>
</feature>
<dbReference type="GO" id="GO:0055085">
    <property type="term" value="P:transmembrane transport"/>
    <property type="evidence" value="ECO:0007669"/>
    <property type="project" value="InterPro"/>
</dbReference>
<evidence type="ECO:0000256" key="3">
    <source>
        <dbReference type="ARBA" id="ARBA00022475"/>
    </source>
</evidence>
<dbReference type="CDD" id="cd06261">
    <property type="entry name" value="TM_PBP2"/>
    <property type="match status" value="1"/>
</dbReference>
<dbReference type="AlphaFoldDB" id="A0A3E3IQG2"/>
<feature type="transmembrane region" description="Helical" evidence="7">
    <location>
        <begin position="83"/>
        <end position="104"/>
    </location>
</feature>
<evidence type="ECO:0000256" key="2">
    <source>
        <dbReference type="ARBA" id="ARBA00022448"/>
    </source>
</evidence>
<dbReference type="PANTHER" id="PTHR43227:SF11">
    <property type="entry name" value="BLL4140 PROTEIN"/>
    <property type="match status" value="1"/>
</dbReference>
<dbReference type="InterPro" id="IPR000515">
    <property type="entry name" value="MetI-like"/>
</dbReference>
<dbReference type="Proteomes" id="UP000261166">
    <property type="component" value="Unassembled WGS sequence"/>
</dbReference>
<feature type="transmembrane region" description="Helical" evidence="7">
    <location>
        <begin position="212"/>
        <end position="231"/>
    </location>
</feature>
<proteinExistence type="inferred from homology"/>